<feature type="signal peptide" evidence="2">
    <location>
        <begin position="1"/>
        <end position="27"/>
    </location>
</feature>
<comment type="similarity">
    <text evidence="1">Belongs to the apolipoprotein L family.</text>
</comment>
<dbReference type="InterPro" id="IPR008405">
    <property type="entry name" value="ApoL"/>
</dbReference>
<evidence type="ECO:0000313" key="4">
    <source>
        <dbReference type="Proteomes" id="UP001381693"/>
    </source>
</evidence>
<organism evidence="3 4">
    <name type="scientific">Halocaridina rubra</name>
    <name type="common">Hawaiian red shrimp</name>
    <dbReference type="NCBI Taxonomy" id="373956"/>
    <lineage>
        <taxon>Eukaryota</taxon>
        <taxon>Metazoa</taxon>
        <taxon>Ecdysozoa</taxon>
        <taxon>Arthropoda</taxon>
        <taxon>Crustacea</taxon>
        <taxon>Multicrustacea</taxon>
        <taxon>Malacostraca</taxon>
        <taxon>Eumalacostraca</taxon>
        <taxon>Eucarida</taxon>
        <taxon>Decapoda</taxon>
        <taxon>Pleocyemata</taxon>
        <taxon>Caridea</taxon>
        <taxon>Atyoidea</taxon>
        <taxon>Atyidae</taxon>
        <taxon>Halocaridina</taxon>
    </lineage>
</organism>
<evidence type="ECO:0000256" key="1">
    <source>
        <dbReference type="ARBA" id="ARBA00010090"/>
    </source>
</evidence>
<evidence type="ECO:0000256" key="2">
    <source>
        <dbReference type="SAM" id="SignalP"/>
    </source>
</evidence>
<sequence length="588" mass="66588">VFFFNSINMSWTLFVLIIMTCLFRGEGSIQRAAECVTQLEHNVLQSSFQRSWGRERNSFIANMSQVSNISDAHVLYEQLKRFEEKLLHAKKSQSWRQWRRNYWKIMLDSRLTAVETITRFIIALMYMEDNILPESFKRDWTAEKRTKWLIDCKTLVNPLQKLSFFDDFYSKVELILENFGHKSLQDYDTKTSMVISALTTVAHDIESVGHKRGTMETAAGVLNISSGILGALGLILAPFTAGTSLVLTGASIALGLKGTIVNHLSSRLISTQDKIRNATEMTSAIIGETEALLQVLESYTSSANDVKTMLASMKYDHAIEYNVTDVSHKIIRISDVRKAWRMQSLIKELSPKNVLKAASNTQALKVAAPGIQIRKLPVGPNGVPKILFRSATSLSSTAAKLSGLFSTLSIGFGIWGTINGVNRIKEAMSVAKEFQRLAHDLAHAKRTILMSFDIDDEQQFKEDKLWTKYDEHGRKEDWYRLFYHGDKFATLVLLSYEVNAIESEKLCRRNGVFQLSLRSKHDSDIIRSWLHEFGRSAWISTASIYKEYAEGYPTQSGPRCVYFSSNHEFKLVNGHCSKEGKSAFLCST</sequence>
<accession>A0AAN8WWJ0</accession>
<dbReference type="AlphaFoldDB" id="A0AAN8WWJ0"/>
<dbReference type="PANTHER" id="PTHR14096:SF28">
    <property type="entry name" value="APOLIPOPROTEIN L, 1-RELATED"/>
    <property type="match status" value="1"/>
</dbReference>
<feature type="chain" id="PRO_5042977855" description="Apolipoprotein L3" evidence="2">
    <location>
        <begin position="28"/>
        <end position="588"/>
    </location>
</feature>
<proteinExistence type="inferred from homology"/>
<keyword evidence="4" id="KW-1185">Reference proteome</keyword>
<dbReference type="EMBL" id="JAXCGZ010014031">
    <property type="protein sequence ID" value="KAK7071711.1"/>
    <property type="molecule type" value="Genomic_DNA"/>
</dbReference>
<dbReference type="GO" id="GO:0008289">
    <property type="term" value="F:lipid binding"/>
    <property type="evidence" value="ECO:0007669"/>
    <property type="project" value="InterPro"/>
</dbReference>
<reference evidence="3 4" key="1">
    <citation type="submission" date="2023-11" db="EMBL/GenBank/DDBJ databases">
        <title>Halocaridina rubra genome assembly.</title>
        <authorList>
            <person name="Smith C."/>
        </authorList>
    </citation>
    <scope>NUCLEOTIDE SEQUENCE [LARGE SCALE GENOMIC DNA]</scope>
    <source>
        <strain evidence="3">EP-1</strain>
        <tissue evidence="3">Whole</tissue>
    </source>
</reference>
<dbReference type="GO" id="GO:0005576">
    <property type="term" value="C:extracellular region"/>
    <property type="evidence" value="ECO:0007669"/>
    <property type="project" value="InterPro"/>
</dbReference>
<dbReference type="SUPFAM" id="SSF56436">
    <property type="entry name" value="C-type lectin-like"/>
    <property type="match status" value="1"/>
</dbReference>
<evidence type="ECO:0000313" key="3">
    <source>
        <dbReference type="EMBL" id="KAK7071711.1"/>
    </source>
</evidence>
<dbReference type="GO" id="GO:0016020">
    <property type="term" value="C:membrane"/>
    <property type="evidence" value="ECO:0007669"/>
    <property type="project" value="TreeGrafter"/>
</dbReference>
<name>A0AAN8WWJ0_HALRR</name>
<gene>
    <name evidence="3" type="ORF">SK128_021495</name>
</gene>
<dbReference type="Pfam" id="PF05461">
    <property type="entry name" value="ApoL"/>
    <property type="match status" value="1"/>
</dbReference>
<comment type="caution">
    <text evidence="3">The sequence shown here is derived from an EMBL/GenBank/DDBJ whole genome shotgun (WGS) entry which is preliminary data.</text>
</comment>
<dbReference type="InterPro" id="IPR016187">
    <property type="entry name" value="CTDL_fold"/>
</dbReference>
<feature type="non-terminal residue" evidence="3">
    <location>
        <position position="1"/>
    </location>
</feature>
<evidence type="ECO:0008006" key="5">
    <source>
        <dbReference type="Google" id="ProtNLM"/>
    </source>
</evidence>
<dbReference type="GO" id="GO:0006869">
    <property type="term" value="P:lipid transport"/>
    <property type="evidence" value="ECO:0007669"/>
    <property type="project" value="InterPro"/>
</dbReference>
<protein>
    <recommendedName>
        <fullName evidence="5">Apolipoprotein L3</fullName>
    </recommendedName>
</protein>
<keyword evidence="2" id="KW-0732">Signal</keyword>
<dbReference type="PANTHER" id="PTHR14096">
    <property type="entry name" value="APOLIPOPROTEIN L"/>
    <property type="match status" value="1"/>
</dbReference>
<dbReference type="GO" id="GO:0042157">
    <property type="term" value="P:lipoprotein metabolic process"/>
    <property type="evidence" value="ECO:0007669"/>
    <property type="project" value="InterPro"/>
</dbReference>
<dbReference type="CDD" id="cd00037">
    <property type="entry name" value="CLECT"/>
    <property type="match status" value="1"/>
</dbReference>
<dbReference type="Proteomes" id="UP001381693">
    <property type="component" value="Unassembled WGS sequence"/>
</dbReference>